<evidence type="ECO:0000313" key="2">
    <source>
        <dbReference type="EMBL" id="GAH49283.1"/>
    </source>
</evidence>
<protein>
    <recommendedName>
        <fullName evidence="1">B12-binding domain-containing protein</fullName>
    </recommendedName>
</protein>
<dbReference type="SUPFAM" id="SSF52242">
    <property type="entry name" value="Cobalamin (vitamin B12)-binding domain"/>
    <property type="match status" value="1"/>
</dbReference>
<evidence type="ECO:0000259" key="1">
    <source>
        <dbReference type="PROSITE" id="PS51332"/>
    </source>
</evidence>
<organism evidence="2">
    <name type="scientific">marine sediment metagenome</name>
    <dbReference type="NCBI Taxonomy" id="412755"/>
    <lineage>
        <taxon>unclassified sequences</taxon>
        <taxon>metagenomes</taxon>
        <taxon>ecological metagenomes</taxon>
    </lineage>
</organism>
<dbReference type="InterPro" id="IPR036724">
    <property type="entry name" value="Cobalamin-bd_sf"/>
</dbReference>
<name>X1HVF5_9ZZZZ</name>
<dbReference type="GO" id="GO:0046872">
    <property type="term" value="F:metal ion binding"/>
    <property type="evidence" value="ECO:0007669"/>
    <property type="project" value="InterPro"/>
</dbReference>
<comment type="caution">
    <text evidence="2">The sequence shown here is derived from an EMBL/GenBank/DDBJ whole genome shotgun (WGS) entry which is preliminary data.</text>
</comment>
<dbReference type="EMBL" id="BARU01021775">
    <property type="protein sequence ID" value="GAH49283.1"/>
    <property type="molecule type" value="Genomic_DNA"/>
</dbReference>
<proteinExistence type="predicted"/>
<accession>X1HVF5</accession>
<feature type="domain" description="B12-binding" evidence="1">
    <location>
        <begin position="1"/>
        <end position="57"/>
    </location>
</feature>
<sequence length="57" mass="5781">MISMKTVIEDLKERGSTAKIVIGGAPLTQNYADEIGADGYAPDASSAVDVGKALLGA</sequence>
<dbReference type="Gene3D" id="3.40.50.280">
    <property type="entry name" value="Cobalamin-binding domain"/>
    <property type="match status" value="1"/>
</dbReference>
<dbReference type="AlphaFoldDB" id="X1HVF5"/>
<dbReference type="PROSITE" id="PS51332">
    <property type="entry name" value="B12_BINDING"/>
    <property type="match status" value="1"/>
</dbReference>
<reference evidence="2" key="1">
    <citation type="journal article" date="2014" name="Front. Microbiol.">
        <title>High frequency of phylogenetically diverse reductive dehalogenase-homologous genes in deep subseafloor sedimentary metagenomes.</title>
        <authorList>
            <person name="Kawai M."/>
            <person name="Futagami T."/>
            <person name="Toyoda A."/>
            <person name="Takaki Y."/>
            <person name="Nishi S."/>
            <person name="Hori S."/>
            <person name="Arai W."/>
            <person name="Tsubouchi T."/>
            <person name="Morono Y."/>
            <person name="Uchiyama I."/>
            <person name="Ito T."/>
            <person name="Fujiyama A."/>
            <person name="Inagaki F."/>
            <person name="Takami H."/>
        </authorList>
    </citation>
    <scope>NUCLEOTIDE SEQUENCE</scope>
    <source>
        <strain evidence="2">Expedition CK06-06</strain>
    </source>
</reference>
<gene>
    <name evidence="2" type="ORF">S03H2_35576</name>
</gene>
<dbReference type="InterPro" id="IPR006158">
    <property type="entry name" value="Cobalamin-bd"/>
</dbReference>
<dbReference type="GO" id="GO:0031419">
    <property type="term" value="F:cobalamin binding"/>
    <property type="evidence" value="ECO:0007669"/>
    <property type="project" value="InterPro"/>
</dbReference>